<sequence>MSTALPAFVGVLLHNLTEFLITSISTLFHTKLHHQVLMLHPTPRPSTVNSVIGAGQTRTPSPPVLNSGIAPNPSLVDINSTSFSLSNNKYAQSAPAERRPSEPRTVEVEGRMYMVDPMQPTPTRDATFAIYDRLGEWNAGI</sequence>
<accession>A0A139B012</accession>
<gene>
    <name evidence="1" type="ORF">M427DRAFT_169622</name>
</gene>
<name>A0A139B012_GONPJ</name>
<dbReference type="AlphaFoldDB" id="A0A139B012"/>
<organism evidence="1 2">
    <name type="scientific">Gonapodya prolifera (strain JEL478)</name>
    <name type="common">Monoblepharis prolifera</name>
    <dbReference type="NCBI Taxonomy" id="1344416"/>
    <lineage>
        <taxon>Eukaryota</taxon>
        <taxon>Fungi</taxon>
        <taxon>Fungi incertae sedis</taxon>
        <taxon>Chytridiomycota</taxon>
        <taxon>Chytridiomycota incertae sedis</taxon>
        <taxon>Monoblepharidomycetes</taxon>
        <taxon>Monoblepharidales</taxon>
        <taxon>Gonapodyaceae</taxon>
        <taxon>Gonapodya</taxon>
    </lineage>
</organism>
<protein>
    <submittedName>
        <fullName evidence="1">Uncharacterized protein</fullName>
    </submittedName>
</protein>
<dbReference type="Proteomes" id="UP000070544">
    <property type="component" value="Unassembled WGS sequence"/>
</dbReference>
<dbReference type="EMBL" id="KQ965731">
    <property type="protein sequence ID" value="KXS22319.1"/>
    <property type="molecule type" value="Genomic_DNA"/>
</dbReference>
<proteinExistence type="predicted"/>
<reference evidence="1 2" key="1">
    <citation type="journal article" date="2015" name="Genome Biol. Evol.">
        <title>Phylogenomic analyses indicate that early fungi evolved digesting cell walls of algal ancestors of land plants.</title>
        <authorList>
            <person name="Chang Y."/>
            <person name="Wang S."/>
            <person name="Sekimoto S."/>
            <person name="Aerts A.L."/>
            <person name="Choi C."/>
            <person name="Clum A."/>
            <person name="LaButti K.M."/>
            <person name="Lindquist E.A."/>
            <person name="Yee Ngan C."/>
            <person name="Ohm R.A."/>
            <person name="Salamov A.A."/>
            <person name="Grigoriev I.V."/>
            <person name="Spatafora J.W."/>
            <person name="Berbee M.L."/>
        </authorList>
    </citation>
    <scope>NUCLEOTIDE SEQUENCE [LARGE SCALE GENOMIC DNA]</scope>
    <source>
        <strain evidence="1 2">JEL478</strain>
    </source>
</reference>
<evidence type="ECO:0000313" key="2">
    <source>
        <dbReference type="Proteomes" id="UP000070544"/>
    </source>
</evidence>
<evidence type="ECO:0000313" key="1">
    <source>
        <dbReference type="EMBL" id="KXS22319.1"/>
    </source>
</evidence>
<keyword evidence="2" id="KW-1185">Reference proteome</keyword>